<reference evidence="1" key="1">
    <citation type="journal article" date="2017" name="Nature">
        <title>The sunflower genome provides insights into oil metabolism, flowering and Asterid evolution.</title>
        <authorList>
            <person name="Badouin H."/>
            <person name="Gouzy J."/>
            <person name="Grassa C.J."/>
            <person name="Murat F."/>
            <person name="Staton S.E."/>
            <person name="Cottret L."/>
            <person name="Lelandais-Briere C."/>
            <person name="Owens G.L."/>
            <person name="Carrere S."/>
            <person name="Mayjonade B."/>
            <person name="Legrand L."/>
            <person name="Gill N."/>
            <person name="Kane N.C."/>
            <person name="Bowers J.E."/>
            <person name="Hubner S."/>
            <person name="Bellec A."/>
            <person name="Berard A."/>
            <person name="Berges H."/>
            <person name="Blanchet N."/>
            <person name="Boniface M.C."/>
            <person name="Brunel D."/>
            <person name="Catrice O."/>
            <person name="Chaidir N."/>
            <person name="Claudel C."/>
            <person name="Donnadieu C."/>
            <person name="Faraut T."/>
            <person name="Fievet G."/>
            <person name="Helmstetter N."/>
            <person name="King M."/>
            <person name="Knapp S.J."/>
            <person name="Lai Z."/>
            <person name="Le Paslier M.C."/>
            <person name="Lippi Y."/>
            <person name="Lorenzon L."/>
            <person name="Mandel J.R."/>
            <person name="Marage G."/>
            <person name="Marchand G."/>
            <person name="Marquand E."/>
            <person name="Bret-Mestries E."/>
            <person name="Morien E."/>
            <person name="Nambeesan S."/>
            <person name="Nguyen T."/>
            <person name="Pegot-Espagnet P."/>
            <person name="Pouilly N."/>
            <person name="Raftis F."/>
            <person name="Sallet E."/>
            <person name="Schiex T."/>
            <person name="Thomas J."/>
            <person name="Vandecasteele C."/>
            <person name="Vares D."/>
            <person name="Vear F."/>
            <person name="Vautrin S."/>
            <person name="Crespi M."/>
            <person name="Mangin B."/>
            <person name="Burke J.M."/>
            <person name="Salse J."/>
            <person name="Munos S."/>
            <person name="Vincourt P."/>
            <person name="Rieseberg L.H."/>
            <person name="Langlade N.B."/>
        </authorList>
    </citation>
    <scope>NUCLEOTIDE SEQUENCE</scope>
    <source>
        <tissue evidence="1">Leaves</tissue>
    </source>
</reference>
<keyword evidence="2" id="KW-1185">Reference proteome</keyword>
<sequence length="91" mass="10173">MYLTKEKVQEACTIYWGDLFLHSPIKSSAGKQSIPVIISLNEQLNERLIDRVRMADKKKIKSEASSSTSTIENVKSESVVVDVGRRRSSCG</sequence>
<evidence type="ECO:0000313" key="1">
    <source>
        <dbReference type="EMBL" id="KAF5764325.1"/>
    </source>
</evidence>
<evidence type="ECO:0000313" key="2">
    <source>
        <dbReference type="Proteomes" id="UP000215914"/>
    </source>
</evidence>
<gene>
    <name evidence="1" type="ORF">HanXRQr2_Chr15g0690751</name>
</gene>
<proteinExistence type="predicted"/>
<protein>
    <submittedName>
        <fullName evidence="1">Uncharacterized protein</fullName>
    </submittedName>
</protein>
<dbReference type="Proteomes" id="UP000215914">
    <property type="component" value="Unassembled WGS sequence"/>
</dbReference>
<organism evidence="1 2">
    <name type="scientific">Helianthus annuus</name>
    <name type="common">Common sunflower</name>
    <dbReference type="NCBI Taxonomy" id="4232"/>
    <lineage>
        <taxon>Eukaryota</taxon>
        <taxon>Viridiplantae</taxon>
        <taxon>Streptophyta</taxon>
        <taxon>Embryophyta</taxon>
        <taxon>Tracheophyta</taxon>
        <taxon>Spermatophyta</taxon>
        <taxon>Magnoliopsida</taxon>
        <taxon>eudicotyledons</taxon>
        <taxon>Gunneridae</taxon>
        <taxon>Pentapetalae</taxon>
        <taxon>asterids</taxon>
        <taxon>campanulids</taxon>
        <taxon>Asterales</taxon>
        <taxon>Asteraceae</taxon>
        <taxon>Asteroideae</taxon>
        <taxon>Heliantheae alliance</taxon>
        <taxon>Heliantheae</taxon>
        <taxon>Helianthus</taxon>
    </lineage>
</organism>
<dbReference type="EMBL" id="MNCJ02000330">
    <property type="protein sequence ID" value="KAF5764325.1"/>
    <property type="molecule type" value="Genomic_DNA"/>
</dbReference>
<name>A0A9K3DZF8_HELAN</name>
<comment type="caution">
    <text evidence="1">The sequence shown here is derived from an EMBL/GenBank/DDBJ whole genome shotgun (WGS) entry which is preliminary data.</text>
</comment>
<dbReference type="AlphaFoldDB" id="A0A9K3DZF8"/>
<accession>A0A9K3DZF8</accession>
<reference evidence="1" key="2">
    <citation type="submission" date="2020-06" db="EMBL/GenBank/DDBJ databases">
        <title>Helianthus annuus Genome sequencing and assembly Release 2.</title>
        <authorList>
            <person name="Gouzy J."/>
            <person name="Langlade N."/>
            <person name="Munos S."/>
        </authorList>
    </citation>
    <scope>NUCLEOTIDE SEQUENCE</scope>
    <source>
        <tissue evidence="1">Leaves</tissue>
    </source>
</reference>
<dbReference type="Gramene" id="mRNA:HanXRQr2_Chr15g0690751">
    <property type="protein sequence ID" value="CDS:HanXRQr2_Chr15g0690751.1"/>
    <property type="gene ID" value="HanXRQr2_Chr15g0690751"/>
</dbReference>